<feature type="transmembrane region" description="Helical" evidence="2">
    <location>
        <begin position="36"/>
        <end position="57"/>
    </location>
</feature>
<reference evidence="4 5" key="1">
    <citation type="submission" date="2011-08" db="EMBL/GenBank/DDBJ databases">
        <title>The Genome Sequence of Alistipes indistinctus YIT 12060.</title>
        <authorList>
            <consortium name="The Broad Institute Genome Sequencing Platform"/>
            <person name="Earl A."/>
            <person name="Ward D."/>
            <person name="Feldgarden M."/>
            <person name="Gevers D."/>
            <person name="Morotomi M."/>
            <person name="Young S.K."/>
            <person name="Zeng Q."/>
            <person name="Gargeya S."/>
            <person name="Fitzgerald M."/>
            <person name="Haas B."/>
            <person name="Abouelleil A."/>
            <person name="Alvarado L."/>
            <person name="Arachchi H.M."/>
            <person name="Berlin A."/>
            <person name="Brown A."/>
            <person name="Chapman S.B."/>
            <person name="Chen Z."/>
            <person name="Dunbar C."/>
            <person name="Freedman E."/>
            <person name="Gearin G."/>
            <person name="Gellesch M."/>
            <person name="Goldberg J."/>
            <person name="Griggs A."/>
            <person name="Gujja S."/>
            <person name="Heiman D."/>
            <person name="Howarth C."/>
            <person name="Larson L."/>
            <person name="Lui A."/>
            <person name="MacDonald P.J.P."/>
            <person name="Montmayeur A."/>
            <person name="Murphy C."/>
            <person name="Neiman D."/>
            <person name="Pearson M."/>
            <person name="Priest M."/>
            <person name="Roberts A."/>
            <person name="Saif S."/>
            <person name="Shea T."/>
            <person name="Shenoy N."/>
            <person name="Sisk P."/>
            <person name="Stolte C."/>
            <person name="Sykes S."/>
            <person name="Wortman J."/>
            <person name="Nusbaum C."/>
            <person name="Birren B."/>
        </authorList>
    </citation>
    <scope>NUCLEOTIDE SEQUENCE [LARGE SCALE GENOMIC DNA]</scope>
    <source>
        <strain evidence="4 5">YIT 12060</strain>
    </source>
</reference>
<dbReference type="PATRIC" id="fig|742725.3.peg.55"/>
<evidence type="ECO:0000313" key="5">
    <source>
        <dbReference type="Proteomes" id="UP000006008"/>
    </source>
</evidence>
<sequence length="81" mass="9077">MDAWMQTIPWWVWPLAVWDAAWKMAGCWKAARNGHLAWFIGLALLNTVGILPVIYILTHRSEPASKPGDRHDDASGPAPEN</sequence>
<protein>
    <recommendedName>
        <fullName evidence="3">DUF5652 domain-containing protein</fullName>
    </recommendedName>
</protein>
<name>G5H539_9BACT</name>
<dbReference type="InterPro" id="IPR043712">
    <property type="entry name" value="DUF5652"/>
</dbReference>
<accession>G5H539</accession>
<keyword evidence="2" id="KW-0812">Transmembrane</keyword>
<feature type="region of interest" description="Disordered" evidence="1">
    <location>
        <begin position="62"/>
        <end position="81"/>
    </location>
</feature>
<comment type="caution">
    <text evidence="4">The sequence shown here is derived from an EMBL/GenBank/DDBJ whole genome shotgun (WGS) entry which is preliminary data.</text>
</comment>
<dbReference type="AlphaFoldDB" id="G5H539"/>
<evidence type="ECO:0000256" key="1">
    <source>
        <dbReference type="SAM" id="MobiDB-lite"/>
    </source>
</evidence>
<dbReference type="Proteomes" id="UP000006008">
    <property type="component" value="Unassembled WGS sequence"/>
</dbReference>
<evidence type="ECO:0000256" key="2">
    <source>
        <dbReference type="SAM" id="Phobius"/>
    </source>
</evidence>
<feature type="compositionally biased region" description="Basic and acidic residues" evidence="1">
    <location>
        <begin position="62"/>
        <end position="74"/>
    </location>
</feature>
<dbReference type="HOGENOM" id="CLU_2566265_0_0_10"/>
<organism evidence="4 5">
    <name type="scientific">Alistipes indistinctus YIT 12060</name>
    <dbReference type="NCBI Taxonomy" id="742725"/>
    <lineage>
        <taxon>Bacteria</taxon>
        <taxon>Pseudomonadati</taxon>
        <taxon>Bacteroidota</taxon>
        <taxon>Bacteroidia</taxon>
        <taxon>Bacteroidales</taxon>
        <taxon>Rikenellaceae</taxon>
        <taxon>Alistipes</taxon>
    </lineage>
</organism>
<evidence type="ECO:0000313" key="4">
    <source>
        <dbReference type="EMBL" id="EHB93278.1"/>
    </source>
</evidence>
<dbReference type="eggNOG" id="ENOG503292V">
    <property type="taxonomic scope" value="Bacteria"/>
</dbReference>
<gene>
    <name evidence="4" type="ORF">HMPREF9450_00049</name>
</gene>
<proteinExistence type="predicted"/>
<dbReference type="Pfam" id="PF18893">
    <property type="entry name" value="DUF5652"/>
    <property type="match status" value="1"/>
</dbReference>
<evidence type="ECO:0000259" key="3">
    <source>
        <dbReference type="Pfam" id="PF18893"/>
    </source>
</evidence>
<keyword evidence="2" id="KW-0472">Membrane</keyword>
<dbReference type="STRING" id="742725.HMPREF9450_00049"/>
<keyword evidence="5" id="KW-1185">Reference proteome</keyword>
<feature type="domain" description="DUF5652" evidence="3">
    <location>
        <begin position="4"/>
        <end position="65"/>
    </location>
</feature>
<dbReference type="EMBL" id="ADLD01000003">
    <property type="protein sequence ID" value="EHB93278.1"/>
    <property type="molecule type" value="Genomic_DNA"/>
</dbReference>
<keyword evidence="2" id="KW-1133">Transmembrane helix</keyword>